<keyword evidence="1" id="KW-1133">Transmembrane helix</keyword>
<evidence type="ECO:0000313" key="2">
    <source>
        <dbReference type="EMBL" id="KAF9512117.1"/>
    </source>
</evidence>
<dbReference type="Proteomes" id="UP000886523">
    <property type="component" value="Unassembled WGS sequence"/>
</dbReference>
<dbReference type="OrthoDB" id="28755at2759"/>
<dbReference type="EMBL" id="MU128991">
    <property type="protein sequence ID" value="KAF9512117.1"/>
    <property type="molecule type" value="Genomic_DNA"/>
</dbReference>
<feature type="transmembrane region" description="Helical" evidence="1">
    <location>
        <begin position="98"/>
        <end position="120"/>
    </location>
</feature>
<name>A0A9P6AUU9_9AGAM</name>
<sequence>MNIYKNSMQLPETVRQVCVIQIWSSQFPHLFFSSIFVGDLYRAQNESASPDDAARAGSWALFCGAVVGVAISFVVPWIQRTFVNRRSGSIPANVTLAALWTVSQLVSAVVMFLTGCVNLLHDCDIH</sequence>
<keyword evidence="3" id="KW-1185">Reference proteome</keyword>
<reference evidence="2" key="1">
    <citation type="journal article" date="2020" name="Nat. Commun.">
        <title>Large-scale genome sequencing of mycorrhizal fungi provides insights into the early evolution of symbiotic traits.</title>
        <authorList>
            <person name="Miyauchi S."/>
            <person name="Kiss E."/>
            <person name="Kuo A."/>
            <person name="Drula E."/>
            <person name="Kohler A."/>
            <person name="Sanchez-Garcia M."/>
            <person name="Morin E."/>
            <person name="Andreopoulos B."/>
            <person name="Barry K.W."/>
            <person name="Bonito G."/>
            <person name="Buee M."/>
            <person name="Carver A."/>
            <person name="Chen C."/>
            <person name="Cichocki N."/>
            <person name="Clum A."/>
            <person name="Culley D."/>
            <person name="Crous P.W."/>
            <person name="Fauchery L."/>
            <person name="Girlanda M."/>
            <person name="Hayes R.D."/>
            <person name="Keri Z."/>
            <person name="LaButti K."/>
            <person name="Lipzen A."/>
            <person name="Lombard V."/>
            <person name="Magnuson J."/>
            <person name="Maillard F."/>
            <person name="Murat C."/>
            <person name="Nolan M."/>
            <person name="Ohm R.A."/>
            <person name="Pangilinan J."/>
            <person name="Pereira M.F."/>
            <person name="Perotto S."/>
            <person name="Peter M."/>
            <person name="Pfister S."/>
            <person name="Riley R."/>
            <person name="Sitrit Y."/>
            <person name="Stielow J.B."/>
            <person name="Szollosi G."/>
            <person name="Zifcakova L."/>
            <person name="Stursova M."/>
            <person name="Spatafora J.W."/>
            <person name="Tedersoo L."/>
            <person name="Vaario L.M."/>
            <person name="Yamada A."/>
            <person name="Yan M."/>
            <person name="Wang P."/>
            <person name="Xu J."/>
            <person name="Bruns T."/>
            <person name="Baldrian P."/>
            <person name="Vilgalys R."/>
            <person name="Dunand C."/>
            <person name="Henrissat B."/>
            <person name="Grigoriev I.V."/>
            <person name="Hibbett D."/>
            <person name="Nagy L.G."/>
            <person name="Martin F.M."/>
        </authorList>
    </citation>
    <scope>NUCLEOTIDE SEQUENCE</scope>
    <source>
        <strain evidence="2">UP504</strain>
    </source>
</reference>
<keyword evidence="1" id="KW-0472">Membrane</keyword>
<evidence type="ECO:0000313" key="3">
    <source>
        <dbReference type="Proteomes" id="UP000886523"/>
    </source>
</evidence>
<accession>A0A9P6AUU9</accession>
<dbReference type="AlphaFoldDB" id="A0A9P6AUU9"/>
<protein>
    <submittedName>
        <fullName evidence="2">Uncharacterized protein</fullName>
    </submittedName>
</protein>
<feature type="transmembrane region" description="Helical" evidence="1">
    <location>
        <begin position="59"/>
        <end position="78"/>
    </location>
</feature>
<gene>
    <name evidence="2" type="ORF">BS47DRAFT_1112753</name>
</gene>
<evidence type="ECO:0000256" key="1">
    <source>
        <dbReference type="SAM" id="Phobius"/>
    </source>
</evidence>
<proteinExistence type="predicted"/>
<organism evidence="2 3">
    <name type="scientific">Hydnum rufescens UP504</name>
    <dbReference type="NCBI Taxonomy" id="1448309"/>
    <lineage>
        <taxon>Eukaryota</taxon>
        <taxon>Fungi</taxon>
        <taxon>Dikarya</taxon>
        <taxon>Basidiomycota</taxon>
        <taxon>Agaricomycotina</taxon>
        <taxon>Agaricomycetes</taxon>
        <taxon>Cantharellales</taxon>
        <taxon>Hydnaceae</taxon>
        <taxon>Hydnum</taxon>
    </lineage>
</organism>
<keyword evidence="1" id="KW-0812">Transmembrane</keyword>
<comment type="caution">
    <text evidence="2">The sequence shown here is derived from an EMBL/GenBank/DDBJ whole genome shotgun (WGS) entry which is preliminary data.</text>
</comment>